<accession>A0ABQ5SDN3</accession>
<feature type="compositionally biased region" description="Polar residues" evidence="7">
    <location>
        <begin position="679"/>
        <end position="689"/>
    </location>
</feature>
<keyword evidence="6" id="KW-0472">Membrane</keyword>
<name>A0ABQ5SDN3_9CHLO</name>
<dbReference type="Proteomes" id="UP001165090">
    <property type="component" value="Unassembled WGS sequence"/>
</dbReference>
<evidence type="ECO:0000256" key="4">
    <source>
        <dbReference type="ARBA" id="ARBA00022968"/>
    </source>
</evidence>
<feature type="compositionally biased region" description="Low complexity" evidence="7">
    <location>
        <begin position="362"/>
        <end position="371"/>
    </location>
</feature>
<organism evidence="8 9">
    <name type="scientific">Volvox africanus</name>
    <dbReference type="NCBI Taxonomy" id="51714"/>
    <lineage>
        <taxon>Eukaryota</taxon>
        <taxon>Viridiplantae</taxon>
        <taxon>Chlorophyta</taxon>
        <taxon>core chlorophytes</taxon>
        <taxon>Chlorophyceae</taxon>
        <taxon>CS clade</taxon>
        <taxon>Chlamydomonadales</taxon>
        <taxon>Volvocaceae</taxon>
        <taxon>Volvox</taxon>
    </lineage>
</organism>
<feature type="region of interest" description="Disordered" evidence="7">
    <location>
        <begin position="349"/>
        <end position="407"/>
    </location>
</feature>
<dbReference type="PANTHER" id="PTHR23033">
    <property type="entry name" value="BETA1,3-GALACTOSYLTRANSFERASE"/>
    <property type="match status" value="1"/>
</dbReference>
<comment type="caution">
    <text evidence="8">The sequence shown here is derived from an EMBL/GenBank/DDBJ whole genome shotgun (WGS) entry which is preliminary data.</text>
</comment>
<protein>
    <submittedName>
        <fullName evidence="8">Uncharacterized protein</fullName>
    </submittedName>
</protein>
<proteinExistence type="inferred from homology"/>
<reference evidence="8 9" key="1">
    <citation type="journal article" date="2023" name="IScience">
        <title>Expanded male sex-determining region conserved during the evolution of homothallism in the green alga Volvox.</title>
        <authorList>
            <person name="Yamamoto K."/>
            <person name="Matsuzaki R."/>
            <person name="Mahakham W."/>
            <person name="Heman W."/>
            <person name="Sekimoto H."/>
            <person name="Kawachi M."/>
            <person name="Minakuchi Y."/>
            <person name="Toyoda A."/>
            <person name="Nozaki H."/>
        </authorList>
    </citation>
    <scope>NUCLEOTIDE SEQUENCE [LARGE SCALE GENOMIC DNA]</scope>
    <source>
        <strain evidence="8 9">NIES-4468</strain>
    </source>
</reference>
<dbReference type="InterPro" id="IPR026050">
    <property type="entry name" value="C1GALT1/C1GALT1_chp1"/>
</dbReference>
<comment type="similarity">
    <text evidence="2">Belongs to the glycosyltransferase 31 family. Beta3-Gal-T subfamily.</text>
</comment>
<dbReference type="EMBL" id="BSDZ01000079">
    <property type="protein sequence ID" value="GLI68037.1"/>
    <property type="molecule type" value="Genomic_DNA"/>
</dbReference>
<evidence type="ECO:0000256" key="5">
    <source>
        <dbReference type="ARBA" id="ARBA00022989"/>
    </source>
</evidence>
<comment type="subcellular location">
    <subcellularLocation>
        <location evidence="1">Membrane</location>
        <topology evidence="1">Single-pass type II membrane protein</topology>
    </subcellularLocation>
</comment>
<feature type="compositionally biased region" description="Low complexity" evidence="7">
    <location>
        <begin position="379"/>
        <end position="390"/>
    </location>
</feature>
<evidence type="ECO:0000256" key="6">
    <source>
        <dbReference type="ARBA" id="ARBA00023136"/>
    </source>
</evidence>
<evidence type="ECO:0000256" key="2">
    <source>
        <dbReference type="ARBA" id="ARBA00006462"/>
    </source>
</evidence>
<evidence type="ECO:0000256" key="1">
    <source>
        <dbReference type="ARBA" id="ARBA00004606"/>
    </source>
</evidence>
<keyword evidence="5" id="KW-1133">Transmembrane helix</keyword>
<evidence type="ECO:0000256" key="3">
    <source>
        <dbReference type="ARBA" id="ARBA00022692"/>
    </source>
</evidence>
<evidence type="ECO:0000256" key="7">
    <source>
        <dbReference type="SAM" id="MobiDB-lite"/>
    </source>
</evidence>
<evidence type="ECO:0000313" key="9">
    <source>
        <dbReference type="Proteomes" id="UP001165090"/>
    </source>
</evidence>
<gene>
    <name evidence="8" type="ORF">VaNZ11_012360</name>
</gene>
<keyword evidence="3" id="KW-0812">Transmembrane</keyword>
<evidence type="ECO:0000313" key="8">
    <source>
        <dbReference type="EMBL" id="GLI68037.1"/>
    </source>
</evidence>
<feature type="region of interest" description="Disordered" evidence="7">
    <location>
        <begin position="665"/>
        <end position="689"/>
    </location>
</feature>
<sequence length="945" mass="101531">MASLLALPGARIADNVAGRCYPAASGSSLAHIPDVYEESCIAEVIDTGAEGFSLLGNGLGALAPPETSAKSCNGSCGSFGLPKSLDTQPNLAPQLAVQLQPNTSTAIRSGTEHNIVNDALGHLEAINAVPGCCPSPGPHMFDANLAEVGLLGLARAECSVHHDPTGSLPCGPRTYSCRTPQEGSGCCLERRLGPEARKTQRGGQWRTKRLACGSQRAHAATAGSRIGPDVEGAAAAEQGQAAHDLRATTWQATCSGDRSGRCRGRPCVALRQAGEMQAQPLLLPLLLFLLTVFQVLMAPRPCAAASWPWIWGKAKAASAAVGDATPSPSHGWQFGGLLPYGWRKHGDAATSSPGDILHSGRAHSSSASSRSTDNKTGRSRSSSRSGSSKSRGSRTRITGQKGPVERVTAHEYFRGDGTGVVFSAGNVPVPVNPAGNVTELLEYDPLHRPPPPAPPPVGTKRFKNPIPAVNDDDGPRDLSDAQLALRELLIANRFPYNPMEPYKLPAMQYVPSDFVFATGSFSARYILAQSTRSWRRGIRAFIAVNNTEDLPLLNEKNKVHQEHYEYFPDDGTGDLGKIFHGYMAGDTRAAMAPFLAHQYFGETYKWMLYGDDDTLFYMPAVKRMLAHLDPELPIAISDNLWFRARHPNLFAPRCLPCHLAVDADPPTQLPPSSHEESSNPKTSPHPQTKTLHIPNITAVMNGYLQFMLGVRSAADMESAKVQKLLTKNTFGDFNKSLAAISHLPPNASVPGVRYLPRPACPFCTARAACTPRPPKDHNVTGAGCFASGGHGGAGIIFSVGLLRRLSPERMKQCFMKIILAPGGDGMLSACLWEAGYAFTDPGASTLARYDGNYLLFSSEAGKWMLHDPLTVLLRGKCDGRCKWLLRNAASHHGRGRHFQNFEQSAAYLFANIASYTATHKWLAFMAGRDEDLTELQKLIASGNSS</sequence>
<keyword evidence="9" id="KW-1185">Reference proteome</keyword>
<dbReference type="PANTHER" id="PTHR23033:SF50">
    <property type="entry name" value="HEXOSYLTRANSFERASE"/>
    <property type="match status" value="1"/>
</dbReference>
<keyword evidence="4" id="KW-0735">Signal-anchor</keyword>